<accession>A0A384JKQ0</accession>
<reference evidence="2 3" key="3">
    <citation type="journal article" date="2017" name="Mol. Plant Pathol.">
        <title>A gapless genome sequence of the fungus Botrytis cinerea.</title>
        <authorList>
            <person name="Van Kan J.A."/>
            <person name="Stassen J.H."/>
            <person name="Mosbach A."/>
            <person name="Van Der Lee T.A."/>
            <person name="Faino L."/>
            <person name="Farmer A.D."/>
            <person name="Papasotiriou D.G."/>
            <person name="Zhou S."/>
            <person name="Seidl M.F."/>
            <person name="Cottam E."/>
            <person name="Edel D."/>
            <person name="Hahn M."/>
            <person name="Schwartz D.C."/>
            <person name="Dietrich R.A."/>
            <person name="Widdison S."/>
            <person name="Scalliet G."/>
        </authorList>
    </citation>
    <scope>NUCLEOTIDE SEQUENCE [LARGE SCALE GENOMIC DNA]</scope>
    <source>
        <strain evidence="2 3">B05.10</strain>
    </source>
</reference>
<protein>
    <recommendedName>
        <fullName evidence="4">Fad binding domain protein</fullName>
    </recommendedName>
</protein>
<feature type="region of interest" description="Disordered" evidence="1">
    <location>
        <begin position="450"/>
        <end position="489"/>
    </location>
</feature>
<feature type="compositionally biased region" description="Basic and acidic residues" evidence="1">
    <location>
        <begin position="344"/>
        <end position="357"/>
    </location>
</feature>
<feature type="region of interest" description="Disordered" evidence="1">
    <location>
        <begin position="18"/>
        <end position="59"/>
    </location>
</feature>
<organism evidence="2 3">
    <name type="scientific">Botryotinia fuckeliana (strain B05.10)</name>
    <name type="common">Noble rot fungus</name>
    <name type="synonym">Botrytis cinerea</name>
    <dbReference type="NCBI Taxonomy" id="332648"/>
    <lineage>
        <taxon>Eukaryota</taxon>
        <taxon>Fungi</taxon>
        <taxon>Dikarya</taxon>
        <taxon>Ascomycota</taxon>
        <taxon>Pezizomycotina</taxon>
        <taxon>Leotiomycetes</taxon>
        <taxon>Helotiales</taxon>
        <taxon>Sclerotiniaceae</taxon>
        <taxon>Botrytis</taxon>
    </lineage>
</organism>
<dbReference type="KEGG" id="bfu:BCIN_06g04090"/>
<feature type="compositionally biased region" description="Polar residues" evidence="1">
    <location>
        <begin position="450"/>
        <end position="481"/>
    </location>
</feature>
<feature type="compositionally biased region" description="Polar residues" evidence="1">
    <location>
        <begin position="20"/>
        <end position="29"/>
    </location>
</feature>
<dbReference type="OrthoDB" id="3433125at2759"/>
<gene>
    <name evidence="2" type="ORF">BCIN_06g04090</name>
</gene>
<dbReference type="AlphaFoldDB" id="A0A384JKQ0"/>
<keyword evidence="3" id="KW-1185">Reference proteome</keyword>
<proteinExistence type="predicted"/>
<dbReference type="InterPro" id="IPR053221">
    <property type="entry name" value="Burnettramic_acid_biosynth"/>
</dbReference>
<dbReference type="GeneID" id="5427636"/>
<dbReference type="RefSeq" id="XP_024549287.1">
    <property type="nucleotide sequence ID" value="XM_024693501.1"/>
</dbReference>
<dbReference type="PANTHER" id="PTHR38887">
    <property type="entry name" value="CHROMOSOME 21, WHOLE GENOME SHOTGUN SEQUENCE"/>
    <property type="match status" value="1"/>
</dbReference>
<dbReference type="PANTHER" id="PTHR38887:SF1">
    <property type="entry name" value="RAS MODIFICATION PROTEIN ERF4"/>
    <property type="match status" value="1"/>
</dbReference>
<evidence type="ECO:0000313" key="3">
    <source>
        <dbReference type="Proteomes" id="UP000001798"/>
    </source>
</evidence>
<evidence type="ECO:0000313" key="2">
    <source>
        <dbReference type="EMBL" id="ATZ50944.1"/>
    </source>
</evidence>
<evidence type="ECO:0008006" key="4">
    <source>
        <dbReference type="Google" id="ProtNLM"/>
    </source>
</evidence>
<sequence length="562" mass="62444">MGKLVGLISSGIGLAMEAKTSYQSPSSKSYTKDANRGSTYSVPSQMPLRTLPKANRHSNDEDAYQDLQAYADYQNALSDRINTDMERDENYRKYLTATPRAQAMRNTYERDVSFYSHELPDQRIQPARGLSCPVILPQRRPESQSRGIIRAYSPELADCGIDQDTFLDFIDDFNEAHKASPYLDAVNVAAQGVGFAPGISPMIVSMVVPIAVRAAKGYQTQRQSSSFLDQANTNLFVPHGLFAMVLTFKPDQTQNPYGVPGEVQLPPSASLIYPEDESRAQQTGLKKMGHFIADYGDRRAQARYAYNNPQSSLAGPLPTFNSRWADPNHPANGGGLKSLLTGIPDDRNSRREEEKDRKRDRRDRRRRGSSSSDTSRRGGLLSTALGAIGDASGRNAPSGRGRTSLVGTAREMINEPGKQDQSLIKGIRGFGMKTDILYLMITNNTEDQRSLLSTRPQTPLTHVSSFSPLESQSTNPENWLKTSKKDQNSVYSISNQDREVLYNNQCQNGHPYIARRGQVGSSSTAGNFEQNEAPPPAYREAMPARYYDQMRQHDEEFCAPTI</sequence>
<reference evidence="2 3" key="2">
    <citation type="journal article" date="2012" name="Eukaryot. Cell">
        <title>Genome update of Botrytis cinerea strains B05.10 and T4.</title>
        <authorList>
            <person name="Staats M."/>
            <person name="van Kan J.A."/>
        </authorList>
    </citation>
    <scope>NUCLEOTIDE SEQUENCE [LARGE SCALE GENOMIC DNA]</scope>
    <source>
        <strain evidence="2 3">B05.10</strain>
    </source>
</reference>
<feature type="compositionally biased region" description="Low complexity" evidence="1">
    <location>
        <begin position="369"/>
        <end position="379"/>
    </location>
</feature>
<feature type="compositionally biased region" description="Basic residues" evidence="1">
    <location>
        <begin position="358"/>
        <end position="368"/>
    </location>
</feature>
<reference evidence="2 3" key="1">
    <citation type="journal article" date="2011" name="PLoS Genet.">
        <title>Genomic analysis of the necrotrophic fungal pathogens Sclerotinia sclerotiorum and Botrytis cinerea.</title>
        <authorList>
            <person name="Amselem J."/>
            <person name="Cuomo C.A."/>
            <person name="van Kan J.A."/>
            <person name="Viaud M."/>
            <person name="Benito E.P."/>
            <person name="Couloux A."/>
            <person name="Coutinho P.M."/>
            <person name="de Vries R.P."/>
            <person name="Dyer P.S."/>
            <person name="Fillinger S."/>
            <person name="Fournier E."/>
            <person name="Gout L."/>
            <person name="Hahn M."/>
            <person name="Kohn L."/>
            <person name="Lapalu N."/>
            <person name="Plummer K.M."/>
            <person name="Pradier J.M."/>
            <person name="Quevillon E."/>
            <person name="Sharon A."/>
            <person name="Simon A."/>
            <person name="ten Have A."/>
            <person name="Tudzynski B."/>
            <person name="Tudzynski P."/>
            <person name="Wincker P."/>
            <person name="Andrew M."/>
            <person name="Anthouard V."/>
            <person name="Beever R.E."/>
            <person name="Beffa R."/>
            <person name="Benoit I."/>
            <person name="Bouzid O."/>
            <person name="Brault B."/>
            <person name="Chen Z."/>
            <person name="Choquer M."/>
            <person name="Collemare J."/>
            <person name="Cotton P."/>
            <person name="Danchin E.G."/>
            <person name="Da Silva C."/>
            <person name="Gautier A."/>
            <person name="Giraud C."/>
            <person name="Giraud T."/>
            <person name="Gonzalez C."/>
            <person name="Grossetete S."/>
            <person name="Guldener U."/>
            <person name="Henrissat B."/>
            <person name="Howlett B.J."/>
            <person name="Kodira C."/>
            <person name="Kretschmer M."/>
            <person name="Lappartient A."/>
            <person name="Leroch M."/>
            <person name="Levis C."/>
            <person name="Mauceli E."/>
            <person name="Neuveglise C."/>
            <person name="Oeser B."/>
            <person name="Pearson M."/>
            <person name="Poulain J."/>
            <person name="Poussereau N."/>
            <person name="Quesneville H."/>
            <person name="Rascle C."/>
            <person name="Schumacher J."/>
            <person name="Segurens B."/>
            <person name="Sexton A."/>
            <person name="Silva E."/>
            <person name="Sirven C."/>
            <person name="Soanes D.M."/>
            <person name="Talbot N.J."/>
            <person name="Templeton M."/>
            <person name="Yandava C."/>
            <person name="Yarden O."/>
            <person name="Zeng Q."/>
            <person name="Rollins J.A."/>
            <person name="Lebrun M.H."/>
            <person name="Dickman M."/>
        </authorList>
    </citation>
    <scope>NUCLEOTIDE SEQUENCE [LARGE SCALE GENOMIC DNA]</scope>
    <source>
        <strain evidence="2 3">B05.10</strain>
    </source>
</reference>
<dbReference type="VEuPathDB" id="FungiDB:Bcin06g04090"/>
<dbReference type="Proteomes" id="UP000001798">
    <property type="component" value="Chromosome 6"/>
</dbReference>
<evidence type="ECO:0000256" key="1">
    <source>
        <dbReference type="SAM" id="MobiDB-lite"/>
    </source>
</evidence>
<feature type="region of interest" description="Disordered" evidence="1">
    <location>
        <begin position="512"/>
        <end position="537"/>
    </location>
</feature>
<feature type="compositionally biased region" description="Polar residues" evidence="1">
    <location>
        <begin position="519"/>
        <end position="530"/>
    </location>
</feature>
<feature type="region of interest" description="Disordered" evidence="1">
    <location>
        <begin position="309"/>
        <end position="403"/>
    </location>
</feature>
<dbReference type="EMBL" id="CP009810">
    <property type="protein sequence ID" value="ATZ50944.1"/>
    <property type="molecule type" value="Genomic_DNA"/>
</dbReference>
<name>A0A384JKQ0_BOTFB</name>